<evidence type="ECO:0000313" key="1">
    <source>
        <dbReference type="EMBL" id="KAK0611745.1"/>
    </source>
</evidence>
<gene>
    <name evidence="1" type="ORF">B0T14DRAFT_530977</name>
</gene>
<sequence length="124" mass="13657">MNLLEPSDFVFSPAVCPSRWTAYAIGVVRGTSTANCCPRYVFLTPELRVRPTGRCVLRLTSSAGSHFERLLWACSRSTVTKPSRVLWDTLPEDPNIHDVSMGVSTNQINNLVNTANNSTTTDTP</sequence>
<dbReference type="EMBL" id="JAULSU010000007">
    <property type="protein sequence ID" value="KAK0611745.1"/>
    <property type="molecule type" value="Genomic_DNA"/>
</dbReference>
<keyword evidence="2" id="KW-1185">Reference proteome</keyword>
<protein>
    <submittedName>
        <fullName evidence="1">Uncharacterized protein</fullName>
    </submittedName>
</protein>
<organism evidence="1 2">
    <name type="scientific">Immersiella caudata</name>
    <dbReference type="NCBI Taxonomy" id="314043"/>
    <lineage>
        <taxon>Eukaryota</taxon>
        <taxon>Fungi</taxon>
        <taxon>Dikarya</taxon>
        <taxon>Ascomycota</taxon>
        <taxon>Pezizomycotina</taxon>
        <taxon>Sordariomycetes</taxon>
        <taxon>Sordariomycetidae</taxon>
        <taxon>Sordariales</taxon>
        <taxon>Lasiosphaeriaceae</taxon>
        <taxon>Immersiella</taxon>
    </lineage>
</organism>
<dbReference type="AlphaFoldDB" id="A0AA39U640"/>
<reference evidence="1" key="1">
    <citation type="submission" date="2023-06" db="EMBL/GenBank/DDBJ databases">
        <title>Genome-scale phylogeny and comparative genomics of the fungal order Sordariales.</title>
        <authorList>
            <consortium name="Lawrence Berkeley National Laboratory"/>
            <person name="Hensen N."/>
            <person name="Bonometti L."/>
            <person name="Westerberg I."/>
            <person name="Brannstrom I.O."/>
            <person name="Guillou S."/>
            <person name="Cros-Aarteil S."/>
            <person name="Calhoun S."/>
            <person name="Haridas S."/>
            <person name="Kuo A."/>
            <person name="Mondo S."/>
            <person name="Pangilinan J."/>
            <person name="Riley R."/>
            <person name="Labutti K."/>
            <person name="Andreopoulos B."/>
            <person name="Lipzen A."/>
            <person name="Chen C."/>
            <person name="Yanf M."/>
            <person name="Daum C."/>
            <person name="Ng V."/>
            <person name="Clum A."/>
            <person name="Steindorff A."/>
            <person name="Ohm R."/>
            <person name="Martin F."/>
            <person name="Silar P."/>
            <person name="Natvig D."/>
            <person name="Lalanne C."/>
            <person name="Gautier V."/>
            <person name="Ament-Velasquez S.L."/>
            <person name="Kruys A."/>
            <person name="Hutchinson M.I."/>
            <person name="Powell A.J."/>
            <person name="Barry K."/>
            <person name="Miller A.N."/>
            <person name="Grigoriev I.V."/>
            <person name="Debuchy R."/>
            <person name="Gladieux P."/>
            <person name="Thoren M.H."/>
            <person name="Johannesson H."/>
        </authorList>
    </citation>
    <scope>NUCLEOTIDE SEQUENCE</scope>
    <source>
        <strain evidence="1">CBS 606.72</strain>
    </source>
</reference>
<evidence type="ECO:0000313" key="2">
    <source>
        <dbReference type="Proteomes" id="UP001175000"/>
    </source>
</evidence>
<accession>A0AA39U640</accession>
<comment type="caution">
    <text evidence="1">The sequence shown here is derived from an EMBL/GenBank/DDBJ whole genome shotgun (WGS) entry which is preliminary data.</text>
</comment>
<name>A0AA39U640_9PEZI</name>
<dbReference type="Proteomes" id="UP001175000">
    <property type="component" value="Unassembled WGS sequence"/>
</dbReference>
<proteinExistence type="predicted"/>